<feature type="region of interest" description="Disordered" evidence="1">
    <location>
        <begin position="26"/>
        <end position="80"/>
    </location>
</feature>
<sequence length="121" mass="13751">MKRIPPRVREPAVGLPSISQTLRIIEGPHLDTSPILESEQIDGTITSRSQGENEKNVTQRHKPRPAANNSQESSTNSHNLDILEMFNNMQIQLPEQKNENYEIRIQLKQLQEKNSSPLSSQ</sequence>
<evidence type="ECO:0000313" key="3">
    <source>
        <dbReference type="Proteomes" id="UP000285326"/>
    </source>
</evidence>
<dbReference type="AlphaFoldDB" id="A0A420IY94"/>
<name>A0A420IY94_9PEZI</name>
<protein>
    <submittedName>
        <fullName evidence="2">Uncharacterized protein</fullName>
    </submittedName>
</protein>
<accession>A0A420IY94</accession>
<evidence type="ECO:0000256" key="1">
    <source>
        <dbReference type="SAM" id="MobiDB-lite"/>
    </source>
</evidence>
<proteinExistence type="predicted"/>
<gene>
    <name evidence="2" type="ORF">GcM1_201019</name>
</gene>
<dbReference type="EMBL" id="MCBS01020162">
    <property type="protein sequence ID" value="RKF79529.1"/>
    <property type="molecule type" value="Genomic_DNA"/>
</dbReference>
<feature type="compositionally biased region" description="Polar residues" evidence="1">
    <location>
        <begin position="41"/>
        <end position="50"/>
    </location>
</feature>
<feature type="compositionally biased region" description="Polar residues" evidence="1">
    <location>
        <begin position="67"/>
        <end position="79"/>
    </location>
</feature>
<dbReference type="Proteomes" id="UP000285326">
    <property type="component" value="Unassembled WGS sequence"/>
</dbReference>
<evidence type="ECO:0000313" key="2">
    <source>
        <dbReference type="EMBL" id="RKF79529.1"/>
    </source>
</evidence>
<reference evidence="2 3" key="1">
    <citation type="journal article" date="2018" name="BMC Genomics">
        <title>Comparative genome analyses reveal sequence features reflecting distinct modes of host-adaptation between dicot and monocot powdery mildew.</title>
        <authorList>
            <person name="Wu Y."/>
            <person name="Ma X."/>
            <person name="Pan Z."/>
            <person name="Kale S.D."/>
            <person name="Song Y."/>
            <person name="King H."/>
            <person name="Zhang Q."/>
            <person name="Presley C."/>
            <person name="Deng X."/>
            <person name="Wei C.I."/>
            <person name="Xiao S."/>
        </authorList>
    </citation>
    <scope>NUCLEOTIDE SEQUENCE [LARGE SCALE GENOMIC DNA]</scope>
    <source>
        <strain evidence="2">UMSG1</strain>
    </source>
</reference>
<comment type="caution">
    <text evidence="2">The sequence shown here is derived from an EMBL/GenBank/DDBJ whole genome shotgun (WGS) entry which is preliminary data.</text>
</comment>
<organism evidence="2 3">
    <name type="scientific">Golovinomyces cichoracearum</name>
    <dbReference type="NCBI Taxonomy" id="62708"/>
    <lineage>
        <taxon>Eukaryota</taxon>
        <taxon>Fungi</taxon>
        <taxon>Dikarya</taxon>
        <taxon>Ascomycota</taxon>
        <taxon>Pezizomycotina</taxon>
        <taxon>Leotiomycetes</taxon>
        <taxon>Erysiphales</taxon>
        <taxon>Erysiphaceae</taxon>
        <taxon>Golovinomyces</taxon>
    </lineage>
</organism>